<dbReference type="OrthoDB" id="2376767at2"/>
<dbReference type="Proteomes" id="UP000001932">
    <property type="component" value="Chromosome"/>
</dbReference>
<dbReference type="InterPro" id="IPR025518">
    <property type="entry name" value="DUF4406"/>
</dbReference>
<dbReference type="EMBL" id="AP008232">
    <property type="protein sequence ID" value="BAE74784.1"/>
    <property type="molecule type" value="Genomic_DNA"/>
</dbReference>
<evidence type="ECO:0000313" key="2">
    <source>
        <dbReference type="EMBL" id="CRL45589.1"/>
    </source>
</evidence>
<dbReference type="SUPFAM" id="SSF52309">
    <property type="entry name" value="N-(deoxy)ribosyltransferase-like"/>
    <property type="match status" value="1"/>
</dbReference>
<dbReference type="EMBL" id="LN854557">
    <property type="protein sequence ID" value="CRL45589.1"/>
    <property type="molecule type" value="Genomic_DNA"/>
</dbReference>
<name>Q2NSU1_SODGM</name>
<reference evidence="2 4" key="2">
    <citation type="submission" date="2015-05" db="EMBL/GenBank/DDBJ databases">
        <authorList>
            <person name="Goodhead I."/>
        </authorList>
    </citation>
    <scope>NUCLEOTIDE SEQUENCE [LARGE SCALE GENOMIC DNA]</scope>
    <source>
        <strain evidence="2">B4</strain>
        <strain evidence="4">morsitans</strain>
    </source>
</reference>
<dbReference type="AlphaFoldDB" id="Q2NSU1"/>
<dbReference type="Pfam" id="PF14359">
    <property type="entry name" value="DUF4406"/>
    <property type="match status" value="1"/>
</dbReference>
<reference evidence="1 3" key="1">
    <citation type="journal article" date="2006" name="Genome Res.">
        <title>Massive genome erosion and functional adaptations provide insights into the symbiotic lifestyle of Sodalis glossinidius in the tsetse host.</title>
        <authorList>
            <person name="Toh H."/>
            <person name="Weiss B.L."/>
            <person name="Perkin S.A.H."/>
            <person name="Yamashita A."/>
            <person name="Oshima K."/>
            <person name="Hattori M."/>
            <person name="Aksoy S."/>
        </authorList>
    </citation>
    <scope>NUCLEOTIDE SEQUENCE [LARGE SCALE GENOMIC DNA]</scope>
    <source>
        <strain evidence="3">morsitans</strain>
        <strain evidence="1">Morsitans</strain>
    </source>
</reference>
<sequence>MITYIAGPMSGIPNYNRLAFYQAARELKQGGDTVLNPATLPDGLFEADYMRIVLAMLQCAQGIFMLEDWQDSEGALAEFHLARKLRLYIRFQGYENVLLA</sequence>
<dbReference type="KEGG" id="sgl:SG1509"/>
<evidence type="ECO:0000313" key="3">
    <source>
        <dbReference type="Proteomes" id="UP000001932"/>
    </source>
</evidence>
<proteinExistence type="predicted"/>
<organism evidence="1 3">
    <name type="scientific">Sodalis glossinidius (strain morsitans)</name>
    <dbReference type="NCBI Taxonomy" id="343509"/>
    <lineage>
        <taxon>Bacteria</taxon>
        <taxon>Pseudomonadati</taxon>
        <taxon>Pseudomonadota</taxon>
        <taxon>Gammaproteobacteria</taxon>
        <taxon>Enterobacterales</taxon>
        <taxon>Bruguierivoracaceae</taxon>
        <taxon>Sodalis</taxon>
    </lineage>
</organism>
<dbReference type="RefSeq" id="WP_011411329.1">
    <property type="nucleotide sequence ID" value="NC_007712.1"/>
</dbReference>
<dbReference type="BioCyc" id="SGLO343509:SGP1_RS13410-MONOMER"/>
<evidence type="ECO:0000313" key="1">
    <source>
        <dbReference type="EMBL" id="BAE74784.1"/>
    </source>
</evidence>
<protein>
    <submittedName>
        <fullName evidence="1">Hypothetical phage protein</fullName>
    </submittedName>
</protein>
<dbReference type="eggNOG" id="COG3613">
    <property type="taxonomic scope" value="Bacteria"/>
</dbReference>
<dbReference type="Gene3D" id="3.40.50.10400">
    <property type="entry name" value="Hypothetical protein PA1492"/>
    <property type="match status" value="1"/>
</dbReference>
<accession>Q2NSU1</accession>
<gene>
    <name evidence="1" type="ordered locus">SG1509</name>
    <name evidence="2" type="ORF">SGGMMB4_03424</name>
</gene>
<evidence type="ECO:0000313" key="4">
    <source>
        <dbReference type="Proteomes" id="UP000245838"/>
    </source>
</evidence>
<keyword evidence="3" id="KW-1185">Reference proteome</keyword>
<dbReference type="HOGENOM" id="CLU_154463_0_0_6"/>
<dbReference type="Proteomes" id="UP000245838">
    <property type="component" value="Chromosome sggmmb4_Chromosome"/>
</dbReference>